<dbReference type="EMBL" id="BJYD01000012">
    <property type="protein sequence ID" value="GEN53234.1"/>
    <property type="molecule type" value="Genomic_DNA"/>
</dbReference>
<keyword evidence="1" id="KW-1133">Transmembrane helix</keyword>
<name>A0A511WQ24_9BACI</name>
<protein>
    <submittedName>
        <fullName evidence="2">Uncharacterized protein</fullName>
    </submittedName>
</protein>
<sequence>MKALEWIVGISAGFISGLALRIWIREPSISKMKYDRKKEEFYDTGRNQYEDLQATKEKMRIEAQKNLTIERGTS</sequence>
<comment type="caution">
    <text evidence="2">The sequence shown here is derived from an EMBL/GenBank/DDBJ whole genome shotgun (WGS) entry which is preliminary data.</text>
</comment>
<reference evidence="2 3" key="1">
    <citation type="submission" date="2019-07" db="EMBL/GenBank/DDBJ databases">
        <title>Whole genome shotgun sequence of Halobacillus faecis NBRC 103569.</title>
        <authorList>
            <person name="Hosoyama A."/>
            <person name="Uohara A."/>
            <person name="Ohji S."/>
            <person name="Ichikawa N."/>
        </authorList>
    </citation>
    <scope>NUCLEOTIDE SEQUENCE [LARGE SCALE GENOMIC DNA]</scope>
    <source>
        <strain evidence="2 3">NBRC 103569</strain>
    </source>
</reference>
<keyword evidence="1" id="KW-0472">Membrane</keyword>
<evidence type="ECO:0000313" key="3">
    <source>
        <dbReference type="Proteomes" id="UP000321886"/>
    </source>
</evidence>
<dbReference type="AlphaFoldDB" id="A0A511WQ24"/>
<dbReference type="RefSeq" id="WP_246139292.1">
    <property type="nucleotide sequence ID" value="NZ_BJYD01000012.1"/>
</dbReference>
<feature type="transmembrane region" description="Helical" evidence="1">
    <location>
        <begin position="6"/>
        <end position="24"/>
    </location>
</feature>
<gene>
    <name evidence="2" type="ORF">HFA01_14960</name>
</gene>
<dbReference type="Proteomes" id="UP000321886">
    <property type="component" value="Unassembled WGS sequence"/>
</dbReference>
<keyword evidence="3" id="KW-1185">Reference proteome</keyword>
<proteinExistence type="predicted"/>
<keyword evidence="1" id="KW-0812">Transmembrane</keyword>
<accession>A0A511WQ24</accession>
<evidence type="ECO:0000256" key="1">
    <source>
        <dbReference type="SAM" id="Phobius"/>
    </source>
</evidence>
<organism evidence="2 3">
    <name type="scientific">Halobacillus faecis</name>
    <dbReference type="NCBI Taxonomy" id="360184"/>
    <lineage>
        <taxon>Bacteria</taxon>
        <taxon>Bacillati</taxon>
        <taxon>Bacillota</taxon>
        <taxon>Bacilli</taxon>
        <taxon>Bacillales</taxon>
        <taxon>Bacillaceae</taxon>
        <taxon>Halobacillus</taxon>
    </lineage>
</organism>
<evidence type="ECO:0000313" key="2">
    <source>
        <dbReference type="EMBL" id="GEN53234.1"/>
    </source>
</evidence>